<accession>A0A383DL72</accession>
<dbReference type="InterPro" id="IPR003768">
    <property type="entry name" value="ScpA"/>
</dbReference>
<dbReference type="EMBL" id="UINC01217824">
    <property type="protein sequence ID" value="SVE44598.1"/>
    <property type="molecule type" value="Genomic_DNA"/>
</dbReference>
<dbReference type="AlphaFoldDB" id="A0A383DL72"/>
<gene>
    <name evidence="1" type="ORF">METZ01_LOCUS497452</name>
</gene>
<feature type="non-terminal residue" evidence="1">
    <location>
        <position position="144"/>
    </location>
</feature>
<dbReference type="Gene3D" id="6.10.250.2410">
    <property type="match status" value="1"/>
</dbReference>
<dbReference type="PANTHER" id="PTHR33969">
    <property type="entry name" value="SEGREGATION AND CONDENSATION PROTEIN A"/>
    <property type="match status" value="1"/>
</dbReference>
<evidence type="ECO:0008006" key="2">
    <source>
        <dbReference type="Google" id="ProtNLM"/>
    </source>
</evidence>
<reference evidence="1" key="1">
    <citation type="submission" date="2018-05" db="EMBL/GenBank/DDBJ databases">
        <authorList>
            <person name="Lanie J.A."/>
            <person name="Ng W.-L."/>
            <person name="Kazmierczak K.M."/>
            <person name="Andrzejewski T.M."/>
            <person name="Davidsen T.M."/>
            <person name="Wayne K.J."/>
            <person name="Tettelin H."/>
            <person name="Glass J.I."/>
            <person name="Rusch D."/>
            <person name="Podicherti R."/>
            <person name="Tsui H.-C.T."/>
            <person name="Winkler M.E."/>
        </authorList>
    </citation>
    <scope>NUCLEOTIDE SEQUENCE</scope>
</reference>
<dbReference type="Pfam" id="PF02616">
    <property type="entry name" value="SMC_ScpA"/>
    <property type="match status" value="1"/>
</dbReference>
<organism evidence="1">
    <name type="scientific">marine metagenome</name>
    <dbReference type="NCBI Taxonomy" id="408172"/>
    <lineage>
        <taxon>unclassified sequences</taxon>
        <taxon>metagenomes</taxon>
        <taxon>ecological metagenomes</taxon>
    </lineage>
</organism>
<sequence length="144" mass="17079">MHSWPQDLYLPADALEVVIEAFEGPLDLLLYLIRKQKIDILDIPIAQITHQYVEYVELMQRLHLDLAAEYLVMAAMLAEIKSRMLIPRHEVDQDEEEDPRAVLVRRLQEYERFRDAATQLDERPRLERELYLVQARIEDAEPLQ</sequence>
<dbReference type="PANTHER" id="PTHR33969:SF2">
    <property type="entry name" value="SEGREGATION AND CONDENSATION PROTEIN A"/>
    <property type="match status" value="1"/>
</dbReference>
<evidence type="ECO:0000313" key="1">
    <source>
        <dbReference type="EMBL" id="SVE44598.1"/>
    </source>
</evidence>
<name>A0A383DL72_9ZZZZ</name>
<protein>
    <recommendedName>
        <fullName evidence="2">Segregation/condensation protein A</fullName>
    </recommendedName>
</protein>
<proteinExistence type="predicted"/>